<evidence type="ECO:0000313" key="1">
    <source>
        <dbReference type="EMBL" id="BBL61492.1"/>
    </source>
</evidence>
<evidence type="ECO:0000313" key="2">
    <source>
        <dbReference type="Proteomes" id="UP000825015"/>
    </source>
</evidence>
<reference evidence="1" key="1">
    <citation type="submission" date="2019-06" db="EMBL/GenBank/DDBJ databases">
        <title>Complete genome sequence of Methanobrevibacter arboriphilus strain SA.</title>
        <authorList>
            <person name="Asakawa S."/>
        </authorList>
    </citation>
    <scope>NUCLEOTIDE SEQUENCE</scope>
    <source>
        <strain evidence="1">SA</strain>
    </source>
</reference>
<proteinExistence type="predicted"/>
<dbReference type="Proteomes" id="UP000825015">
    <property type="component" value="Chromosome"/>
</dbReference>
<sequence length="116" mass="13607">MEDKIILSYNISNEEKQEIFLCHEATSGEHIVELTQEEYDKIVQDPPVPLKLDNEGKIIVDTVRLRISEIYQELESTEYVISEIMEYIINNQEVPQELLDIRDSRNVLKDELAELE</sequence>
<keyword evidence="2" id="KW-1185">Reference proteome</keyword>
<dbReference type="EMBL" id="AP019779">
    <property type="protein sequence ID" value="BBL61492.1"/>
    <property type="molecule type" value="Genomic_DNA"/>
</dbReference>
<protein>
    <submittedName>
        <fullName evidence="1">Uncharacterized protein</fullName>
    </submittedName>
</protein>
<organism evidence="1 2">
    <name type="scientific">Methanobrevibacter arboriphilus</name>
    <dbReference type="NCBI Taxonomy" id="39441"/>
    <lineage>
        <taxon>Archaea</taxon>
        <taxon>Methanobacteriati</taxon>
        <taxon>Methanobacteriota</taxon>
        <taxon>Methanomada group</taxon>
        <taxon>Methanobacteria</taxon>
        <taxon>Methanobacteriales</taxon>
        <taxon>Methanobacteriaceae</taxon>
        <taxon>Methanobrevibacter</taxon>
    </lineage>
</organism>
<name>A0ACA8R301_METAZ</name>
<gene>
    <name evidence="1" type="ORF">MarbSA_05320</name>
</gene>
<accession>A0ACA8R301</accession>